<name>A0A8J5M404_9STRA</name>
<evidence type="ECO:0000313" key="1">
    <source>
        <dbReference type="EMBL" id="KAG6963346.1"/>
    </source>
</evidence>
<protein>
    <submittedName>
        <fullName evidence="1">Uncharacterized protein</fullName>
    </submittedName>
</protein>
<proteinExistence type="predicted"/>
<gene>
    <name evidence="1" type="ORF">JG688_00008186</name>
</gene>
<dbReference type="Proteomes" id="UP000709295">
    <property type="component" value="Unassembled WGS sequence"/>
</dbReference>
<organism evidence="1 2">
    <name type="scientific">Phytophthora aleatoria</name>
    <dbReference type="NCBI Taxonomy" id="2496075"/>
    <lineage>
        <taxon>Eukaryota</taxon>
        <taxon>Sar</taxon>
        <taxon>Stramenopiles</taxon>
        <taxon>Oomycota</taxon>
        <taxon>Peronosporomycetes</taxon>
        <taxon>Peronosporales</taxon>
        <taxon>Peronosporaceae</taxon>
        <taxon>Phytophthora</taxon>
    </lineage>
</organism>
<reference evidence="1" key="1">
    <citation type="submission" date="2021-01" db="EMBL/GenBank/DDBJ databases">
        <title>Phytophthora aleatoria, a newly-described species from Pinus radiata is distinct from Phytophthora cactorum isolates based on comparative genomics.</title>
        <authorList>
            <person name="Mcdougal R."/>
            <person name="Panda P."/>
            <person name="Williams N."/>
            <person name="Studholme D.J."/>
        </authorList>
    </citation>
    <scope>NUCLEOTIDE SEQUENCE</scope>
    <source>
        <strain evidence="1">NZFS 4037</strain>
    </source>
</reference>
<dbReference type="EMBL" id="JAENGY010000422">
    <property type="protein sequence ID" value="KAG6963346.1"/>
    <property type="molecule type" value="Genomic_DNA"/>
</dbReference>
<dbReference type="AlphaFoldDB" id="A0A8J5M404"/>
<comment type="caution">
    <text evidence="1">The sequence shown here is derived from an EMBL/GenBank/DDBJ whole genome shotgun (WGS) entry which is preliminary data.</text>
</comment>
<sequence length="65" mass="7281">MSCPVLLANWDLKKAHSPFCACINTPSMRSRKANNSVPADKKTAAIHYTLCCLVEYHNTGNDWNE</sequence>
<evidence type="ECO:0000313" key="2">
    <source>
        <dbReference type="Proteomes" id="UP000709295"/>
    </source>
</evidence>
<accession>A0A8J5M404</accession>
<keyword evidence="2" id="KW-1185">Reference proteome</keyword>